<dbReference type="AlphaFoldDB" id="A0A059VEH5"/>
<dbReference type="EMBL" id="KJ547613">
    <property type="protein sequence ID" value="AHZ94583.1"/>
    <property type="molecule type" value="Genomic_DNA"/>
</dbReference>
<gene>
    <name evidence="1" type="primary">binB</name>
</gene>
<dbReference type="SMR" id="A0A059VEH5"/>
<dbReference type="Gene3D" id="2.80.10.50">
    <property type="match status" value="1"/>
</dbReference>
<reference evidence="2" key="2">
    <citation type="submission" date="2014-03" db="EMBL/GenBank/DDBJ databases">
        <title>Mosquito larvicidal Lysinibacillus sphaericus KS2-15.</title>
        <authorList>
            <person name="Reyaz Ahmad L."/>
            <person name="Indra Arulselvi P."/>
        </authorList>
    </citation>
    <scope>NUCLEOTIDE SEQUENCE</scope>
    <source>
        <strain evidence="2">KS2-15</strain>
    </source>
</reference>
<protein>
    <submittedName>
        <fullName evidence="1">Binary protein B</fullName>
    </submittedName>
</protein>
<name>A0A059VEH5_LYSSH</name>
<proteinExistence type="predicted"/>
<dbReference type="RefSeq" id="WP_197223365.1">
    <property type="nucleotide sequence ID" value="NZ_CP071741.1"/>
</dbReference>
<accession>A0A059VEH5</accession>
<dbReference type="CDD" id="cd23429">
    <property type="entry name" value="beta-trefoil_Ricin_BinAB"/>
    <property type="match status" value="1"/>
</dbReference>
<evidence type="ECO:0000313" key="2">
    <source>
        <dbReference type="EMBL" id="AHZ94585.1"/>
    </source>
</evidence>
<organism evidence="1">
    <name type="scientific">Lysinibacillus sphaericus</name>
    <name type="common">Bacillus sphaericus</name>
    <dbReference type="NCBI Taxonomy" id="1421"/>
    <lineage>
        <taxon>Bacteria</taxon>
        <taxon>Bacillati</taxon>
        <taxon>Bacillota</taxon>
        <taxon>Bacilli</taxon>
        <taxon>Bacillales</taxon>
        <taxon>Bacillaceae</taxon>
        <taxon>Lysinibacillus</taxon>
    </lineage>
</organism>
<sequence>MCDSKDNSGVSEKCGKKFTNYPLNTTPTSLNYNLPEISKKFYNLKNKYSRNGYGLSKTEFPSSIENCPAKEYSIMYDNKDPRFLIRFLLDDGRYIIADRDDGEVFDEAPIYLDNNNHPIISRHYTGEERQKFEQVGSGDYITGEQFFQFYTQNKTRVLSNCRALDSRTILLSTAKIFPIYPPASETQLTAFVNSSFYAAAIPQLPQTSLLENIPEPTSLDDSGVLPKDAVRAVKGSALLPCIIVHDPNLNNSDKMKFNTYYLLEYKEYWHQLWSQIIPAHQTVKIQERTGISEVVQNSMIEDLNMYIGADFGMHFYLRSSGFKEQITRGLNRPLSQTTTQLGERVEEMEYYNSNDLDVRYVKYALAREFTLKRVNGEIVKNWVAVDYRLAGIQSYPNAPITNPLTLTKHTIIRCENSYDGHIFKTPLIFKNGEVIVKTNEELIPKINQ</sequence>
<evidence type="ECO:0000313" key="1">
    <source>
        <dbReference type="EMBL" id="AHZ94583.1"/>
    </source>
</evidence>
<dbReference type="EMBL" id="KJ547615">
    <property type="protein sequence ID" value="AHZ94585.1"/>
    <property type="molecule type" value="Genomic_DNA"/>
</dbReference>
<reference evidence="1" key="1">
    <citation type="submission" date="2014-03" db="EMBL/GenBank/DDBJ databases">
        <title>Lysinibacillus sphaericus.</title>
        <authorList>
            <person name="Reyaz Ahmad L."/>
            <person name="Indra Arulselvi P."/>
        </authorList>
    </citation>
    <scope>NUCLEOTIDE SEQUENCE</scope>
    <source>
        <strain evidence="1">KS2-13</strain>
    </source>
</reference>